<dbReference type="Proteomes" id="UP000322454">
    <property type="component" value="Unassembled WGS sequence"/>
</dbReference>
<dbReference type="CDD" id="cd03416">
    <property type="entry name" value="CbiX_SirB_N"/>
    <property type="match status" value="1"/>
</dbReference>
<organism evidence="3 4">
    <name type="scientific">Candidatus Acidulodesulfobacterium acidiphilum</name>
    <dbReference type="NCBI Taxonomy" id="2597224"/>
    <lineage>
        <taxon>Bacteria</taxon>
        <taxon>Deltaproteobacteria</taxon>
        <taxon>Candidatus Acidulodesulfobacterales</taxon>
        <taxon>Candidatus Acidulodesulfobacterium</taxon>
    </lineage>
</organism>
<dbReference type="AlphaFoldDB" id="A0A520X6J1"/>
<gene>
    <name evidence="3" type="ORF">EVJ48_10070</name>
</gene>
<dbReference type="Pfam" id="PF01903">
    <property type="entry name" value="CbiX"/>
    <property type="match status" value="1"/>
</dbReference>
<evidence type="ECO:0000313" key="4">
    <source>
        <dbReference type="Proteomes" id="UP000322454"/>
    </source>
</evidence>
<dbReference type="GO" id="GO:0046872">
    <property type="term" value="F:metal ion binding"/>
    <property type="evidence" value="ECO:0007669"/>
    <property type="project" value="UniProtKB-KW"/>
</dbReference>
<dbReference type="Gene3D" id="3.40.50.1400">
    <property type="match status" value="1"/>
</dbReference>
<dbReference type="InterPro" id="IPR050963">
    <property type="entry name" value="Sirohydro_Cobaltochel/CbiX"/>
</dbReference>
<reference evidence="3 4" key="1">
    <citation type="submission" date="2019-01" db="EMBL/GenBank/DDBJ databases">
        <title>Insights into ecological role of a new deltaproteobacterial order Candidatus Sinidesulfobacterales (Sva0485) by metagenomics and metatranscriptomics.</title>
        <authorList>
            <person name="Tan S."/>
            <person name="Liu J."/>
            <person name="Fang Y."/>
            <person name="Hedlund B."/>
            <person name="Lian Z.-H."/>
            <person name="Huang L.-Y."/>
            <person name="Li J.-T."/>
            <person name="Huang L.-N."/>
            <person name="Li W.-J."/>
            <person name="Jiang H.-C."/>
            <person name="Dong H.-L."/>
            <person name="Shu W.-S."/>
        </authorList>
    </citation>
    <scope>NUCLEOTIDE SEQUENCE [LARGE SCALE GENOMIC DNA]</scope>
    <source>
        <strain evidence="3">AP4</strain>
    </source>
</reference>
<sequence length="125" mass="14336">MKESVVLLGHGSRRSDANDILRNMTDIIRSKVPFEDVKIECAYLEFAEPNINDILEKLAEENFDSIYVIPYFLYSGNHVSRDIPEILRKYGEKYPEINFKLGDYLGVDERIADLVAEKIAAVKPL</sequence>
<name>A0A520X6J1_9DELT</name>
<accession>A0A520X6J1</accession>
<keyword evidence="1" id="KW-0479">Metal-binding</keyword>
<proteinExistence type="predicted"/>
<protein>
    <submittedName>
        <fullName evidence="3">Cobalamin biosynthesis protein CbiX</fullName>
    </submittedName>
</protein>
<dbReference type="PANTHER" id="PTHR33542:SF3">
    <property type="entry name" value="SIROHYDROCHLORIN FERROCHELATASE, CHLOROPLASTIC"/>
    <property type="match status" value="1"/>
</dbReference>
<evidence type="ECO:0000313" key="3">
    <source>
        <dbReference type="EMBL" id="RZV36725.1"/>
    </source>
</evidence>
<dbReference type="InterPro" id="IPR002762">
    <property type="entry name" value="CbiX-like"/>
</dbReference>
<dbReference type="PANTHER" id="PTHR33542">
    <property type="entry name" value="SIROHYDROCHLORIN FERROCHELATASE, CHLOROPLASTIC"/>
    <property type="match status" value="1"/>
</dbReference>
<evidence type="ECO:0000256" key="2">
    <source>
        <dbReference type="ARBA" id="ARBA00023239"/>
    </source>
</evidence>
<comment type="caution">
    <text evidence="3">The sequence shown here is derived from an EMBL/GenBank/DDBJ whole genome shotgun (WGS) entry which is preliminary data.</text>
</comment>
<dbReference type="GO" id="GO:0016829">
    <property type="term" value="F:lyase activity"/>
    <property type="evidence" value="ECO:0007669"/>
    <property type="project" value="UniProtKB-KW"/>
</dbReference>
<dbReference type="EMBL" id="SHMQ01000055">
    <property type="protein sequence ID" value="RZV36725.1"/>
    <property type="molecule type" value="Genomic_DNA"/>
</dbReference>
<keyword evidence="2" id="KW-0456">Lyase</keyword>
<evidence type="ECO:0000256" key="1">
    <source>
        <dbReference type="ARBA" id="ARBA00022723"/>
    </source>
</evidence>
<dbReference type="SUPFAM" id="SSF53800">
    <property type="entry name" value="Chelatase"/>
    <property type="match status" value="1"/>
</dbReference>